<evidence type="ECO:0000313" key="7">
    <source>
        <dbReference type="EMBL" id="MBD2867319.1"/>
    </source>
</evidence>
<dbReference type="InterPro" id="IPR020449">
    <property type="entry name" value="Tscrpt_reg_AraC-type_HTH"/>
</dbReference>
<dbReference type="PROSITE" id="PS00041">
    <property type="entry name" value="HTH_ARAC_FAMILY_1"/>
    <property type="match status" value="1"/>
</dbReference>
<dbReference type="SUPFAM" id="SSF46689">
    <property type="entry name" value="Homeodomain-like"/>
    <property type="match status" value="2"/>
</dbReference>
<dbReference type="PROSITE" id="PS50110">
    <property type="entry name" value="RESPONSE_REGULATORY"/>
    <property type="match status" value="1"/>
</dbReference>
<dbReference type="Gene3D" id="1.10.10.60">
    <property type="entry name" value="Homeodomain-like"/>
    <property type="match status" value="2"/>
</dbReference>
<accession>A0A927H594</accession>
<dbReference type="EMBL" id="JACXIY010000002">
    <property type="protein sequence ID" value="MBD2867319.1"/>
    <property type="molecule type" value="Genomic_DNA"/>
</dbReference>
<comment type="caution">
    <text evidence="7">The sequence shown here is derived from an EMBL/GenBank/DDBJ whole genome shotgun (WGS) entry which is preliminary data.</text>
</comment>
<evidence type="ECO:0000256" key="3">
    <source>
        <dbReference type="ARBA" id="ARBA00023163"/>
    </source>
</evidence>
<dbReference type="InterPro" id="IPR018062">
    <property type="entry name" value="HTH_AraC-typ_CS"/>
</dbReference>
<proteinExistence type="predicted"/>
<dbReference type="Pfam" id="PF12833">
    <property type="entry name" value="HTH_18"/>
    <property type="match status" value="1"/>
</dbReference>
<dbReference type="Gene3D" id="3.40.50.2300">
    <property type="match status" value="1"/>
</dbReference>
<evidence type="ECO:0000259" key="6">
    <source>
        <dbReference type="PROSITE" id="PS50110"/>
    </source>
</evidence>
<keyword evidence="1" id="KW-0805">Transcription regulation</keyword>
<evidence type="ECO:0000313" key="8">
    <source>
        <dbReference type="Proteomes" id="UP000632125"/>
    </source>
</evidence>
<name>A0A927H594_9BACL</name>
<dbReference type="PANTHER" id="PTHR43280:SF2">
    <property type="entry name" value="HTH-TYPE TRANSCRIPTIONAL REGULATOR EXSA"/>
    <property type="match status" value="1"/>
</dbReference>
<reference evidence="7" key="1">
    <citation type="submission" date="2020-09" db="EMBL/GenBank/DDBJ databases">
        <title>A novel bacterium of genus Paenibacillus, isolated from South China Sea.</title>
        <authorList>
            <person name="Huang H."/>
            <person name="Mo K."/>
            <person name="Hu Y."/>
        </authorList>
    </citation>
    <scope>NUCLEOTIDE SEQUENCE</scope>
    <source>
        <strain evidence="7">IB182493</strain>
    </source>
</reference>
<dbReference type="AlphaFoldDB" id="A0A927H594"/>
<keyword evidence="8" id="KW-1185">Reference proteome</keyword>
<keyword evidence="3" id="KW-0804">Transcription</keyword>
<feature type="domain" description="Response regulatory" evidence="6">
    <location>
        <begin position="2"/>
        <end position="119"/>
    </location>
</feature>
<dbReference type="InterPro" id="IPR011006">
    <property type="entry name" value="CheY-like_superfamily"/>
</dbReference>
<dbReference type="GO" id="GO:0000160">
    <property type="term" value="P:phosphorelay signal transduction system"/>
    <property type="evidence" value="ECO:0007669"/>
    <property type="project" value="InterPro"/>
</dbReference>
<feature type="modified residue" description="4-aspartylphosphate" evidence="4">
    <location>
        <position position="54"/>
    </location>
</feature>
<dbReference type="Proteomes" id="UP000632125">
    <property type="component" value="Unassembled WGS sequence"/>
</dbReference>
<dbReference type="CDD" id="cd17536">
    <property type="entry name" value="REC_YesN-like"/>
    <property type="match status" value="1"/>
</dbReference>
<organism evidence="7 8">
    <name type="scientific">Paenibacillus arenilitoris</name>
    <dbReference type="NCBI Taxonomy" id="2772299"/>
    <lineage>
        <taxon>Bacteria</taxon>
        <taxon>Bacillati</taxon>
        <taxon>Bacillota</taxon>
        <taxon>Bacilli</taxon>
        <taxon>Bacillales</taxon>
        <taxon>Paenibacillaceae</taxon>
        <taxon>Paenibacillus</taxon>
    </lineage>
</organism>
<feature type="domain" description="HTH araC/xylS-type" evidence="5">
    <location>
        <begin position="439"/>
        <end position="537"/>
    </location>
</feature>
<evidence type="ECO:0000256" key="2">
    <source>
        <dbReference type="ARBA" id="ARBA00023125"/>
    </source>
</evidence>
<dbReference type="GO" id="GO:0043565">
    <property type="term" value="F:sequence-specific DNA binding"/>
    <property type="evidence" value="ECO:0007669"/>
    <property type="project" value="InterPro"/>
</dbReference>
<keyword evidence="4" id="KW-0597">Phosphoprotein</keyword>
<dbReference type="PROSITE" id="PS01124">
    <property type="entry name" value="HTH_ARAC_FAMILY_2"/>
    <property type="match status" value="1"/>
</dbReference>
<sequence>MNVLLVDDEDYVLDYLETEIPWAALGVSNVYRAGSAKEALDVASNVPLAVVMTDIRMPERSGLELISSLQRHWPETKVILLSGYSDFSYAVKALQLGAADYLLKPVTEDEVLVSLKKVFVKIEEEKRRQKNLEAASDVLKLGIIRMREHLLLDLLLGKKFGADELKRHLQALQLPLEPDTNCVLALIRIETGTEEMTREDYGLLSYALLNMAEEIYFGEIGEMPSLWTCKDDHPFVIALLPEGAAGDRRELVDRTGKLRQAVQTYMKRTVSILLTEPFVFQHGLHRQYLQAINAFWRSVGTRCGVVLDMTGAGNGERAEPAIKPLTRLYQSPTMQQLMDAGRWEEVASRLGHILEELDQPDYRTQQHLMEVVYYLLSSFSYIAHKQGDSFAEMVDSPSLQRKSYHFQTTDQMMEWALPLIEQFKRSLQEVAPNRSHIIRQIHDFIERHLREDVSLTRVGEHVYLHPVYLSRLYKKETGESLSAYITRTRMEKAARLLSSTNMKVADVAREVGYQKTQYFIHIFKEFYDCTPQIYRNR</sequence>
<gene>
    <name evidence="7" type="ORF">IDH41_01920</name>
</gene>
<dbReference type="InterPro" id="IPR018060">
    <property type="entry name" value="HTH_AraC"/>
</dbReference>
<dbReference type="PRINTS" id="PR00032">
    <property type="entry name" value="HTHARAC"/>
</dbReference>
<dbReference type="InterPro" id="IPR001789">
    <property type="entry name" value="Sig_transdc_resp-reg_receiver"/>
</dbReference>
<evidence type="ECO:0000256" key="4">
    <source>
        <dbReference type="PROSITE-ProRule" id="PRU00169"/>
    </source>
</evidence>
<protein>
    <submittedName>
        <fullName evidence="7">Response regulator</fullName>
    </submittedName>
</protein>
<dbReference type="GO" id="GO:0003700">
    <property type="term" value="F:DNA-binding transcription factor activity"/>
    <property type="evidence" value="ECO:0007669"/>
    <property type="project" value="InterPro"/>
</dbReference>
<dbReference type="SMART" id="SM00448">
    <property type="entry name" value="REC"/>
    <property type="match status" value="1"/>
</dbReference>
<dbReference type="SUPFAM" id="SSF52172">
    <property type="entry name" value="CheY-like"/>
    <property type="match status" value="1"/>
</dbReference>
<dbReference type="RefSeq" id="WP_190857796.1">
    <property type="nucleotide sequence ID" value="NZ_JACXIY010000002.1"/>
</dbReference>
<dbReference type="Pfam" id="PF00072">
    <property type="entry name" value="Response_reg"/>
    <property type="match status" value="1"/>
</dbReference>
<evidence type="ECO:0000256" key="1">
    <source>
        <dbReference type="ARBA" id="ARBA00023015"/>
    </source>
</evidence>
<dbReference type="PANTHER" id="PTHR43280">
    <property type="entry name" value="ARAC-FAMILY TRANSCRIPTIONAL REGULATOR"/>
    <property type="match status" value="1"/>
</dbReference>
<evidence type="ECO:0000259" key="5">
    <source>
        <dbReference type="PROSITE" id="PS01124"/>
    </source>
</evidence>
<keyword evidence="2" id="KW-0238">DNA-binding</keyword>
<dbReference type="SMART" id="SM00342">
    <property type="entry name" value="HTH_ARAC"/>
    <property type="match status" value="1"/>
</dbReference>
<dbReference type="InterPro" id="IPR009057">
    <property type="entry name" value="Homeodomain-like_sf"/>
</dbReference>